<name>W1Y0S5_9ZZZZ</name>
<feature type="non-terminal residue" evidence="1">
    <location>
        <position position="1"/>
    </location>
</feature>
<dbReference type="AlphaFoldDB" id="W1Y0S5"/>
<gene>
    <name evidence="1" type="ORF">Q604_UNBC09578G0001</name>
</gene>
<dbReference type="EMBL" id="AZMM01009578">
    <property type="protein sequence ID" value="ETJ36143.1"/>
    <property type="molecule type" value="Genomic_DNA"/>
</dbReference>
<reference evidence="1" key="1">
    <citation type="submission" date="2013-12" db="EMBL/GenBank/DDBJ databases">
        <title>A Varibaculum cambriense genome reconstructed from a premature infant gut community with otherwise low bacterial novelty that shifts toward anaerobic metabolism during the third week of life.</title>
        <authorList>
            <person name="Brown C.T."/>
            <person name="Sharon I."/>
            <person name="Thomas B.C."/>
            <person name="Castelle C.J."/>
            <person name="Morowitz M.J."/>
            <person name="Banfield J.F."/>
        </authorList>
    </citation>
    <scope>NUCLEOTIDE SEQUENCE</scope>
</reference>
<sequence length="45" mass="5148">TNAIELVKIGLHIELHNQVMPRVMDDVVILGTPFQLLNYVISHCY</sequence>
<evidence type="ECO:0000313" key="1">
    <source>
        <dbReference type="EMBL" id="ETJ36143.1"/>
    </source>
</evidence>
<proteinExistence type="predicted"/>
<protein>
    <submittedName>
        <fullName evidence="1">Uncharacterized protein</fullName>
    </submittedName>
</protein>
<comment type="caution">
    <text evidence="1">The sequence shown here is derived from an EMBL/GenBank/DDBJ whole genome shotgun (WGS) entry which is preliminary data.</text>
</comment>
<accession>W1Y0S5</accession>
<organism evidence="1">
    <name type="scientific">human gut metagenome</name>
    <dbReference type="NCBI Taxonomy" id="408170"/>
    <lineage>
        <taxon>unclassified sequences</taxon>
        <taxon>metagenomes</taxon>
        <taxon>organismal metagenomes</taxon>
    </lineage>
</organism>